<gene>
    <name evidence="1" type="ORF">Bca52824_050338</name>
</gene>
<dbReference type="AlphaFoldDB" id="A0A8X7RKK1"/>
<comment type="caution">
    <text evidence="1">The sequence shown here is derived from an EMBL/GenBank/DDBJ whole genome shotgun (WGS) entry which is preliminary data.</text>
</comment>
<evidence type="ECO:0000313" key="2">
    <source>
        <dbReference type="Proteomes" id="UP000886595"/>
    </source>
</evidence>
<dbReference type="EMBL" id="JAAMPC010000010">
    <property type="protein sequence ID" value="KAG2290734.1"/>
    <property type="molecule type" value="Genomic_DNA"/>
</dbReference>
<accession>A0A8X7RKK1</accession>
<organism evidence="1 2">
    <name type="scientific">Brassica carinata</name>
    <name type="common">Ethiopian mustard</name>
    <name type="synonym">Abyssinian cabbage</name>
    <dbReference type="NCBI Taxonomy" id="52824"/>
    <lineage>
        <taxon>Eukaryota</taxon>
        <taxon>Viridiplantae</taxon>
        <taxon>Streptophyta</taxon>
        <taxon>Embryophyta</taxon>
        <taxon>Tracheophyta</taxon>
        <taxon>Spermatophyta</taxon>
        <taxon>Magnoliopsida</taxon>
        <taxon>eudicotyledons</taxon>
        <taxon>Gunneridae</taxon>
        <taxon>Pentapetalae</taxon>
        <taxon>rosids</taxon>
        <taxon>malvids</taxon>
        <taxon>Brassicales</taxon>
        <taxon>Brassicaceae</taxon>
        <taxon>Brassiceae</taxon>
        <taxon>Brassica</taxon>
    </lineage>
</organism>
<sequence length="139" mass="15375">FSSSIMVTSERLANVEPWLHRQGFNVDSWLLHDAFSHDSDLLAKSSPCTPSQYLHHLIILSLPLSSTLPQLTPFPVDLIKKSSAGGGAKRKRNCILIGSQGKATKRRSRASKKPQTTFIMNYLGSYVSSTVIDSTLKLF</sequence>
<reference evidence="1 2" key="1">
    <citation type="submission" date="2020-02" db="EMBL/GenBank/DDBJ databases">
        <authorList>
            <person name="Ma Q."/>
            <person name="Huang Y."/>
            <person name="Song X."/>
            <person name="Pei D."/>
        </authorList>
    </citation>
    <scope>NUCLEOTIDE SEQUENCE [LARGE SCALE GENOMIC DNA]</scope>
    <source>
        <strain evidence="1">Sxm20200214</strain>
        <tissue evidence="1">Leaf</tissue>
    </source>
</reference>
<protein>
    <submittedName>
        <fullName evidence="1">Uncharacterized protein</fullName>
    </submittedName>
</protein>
<name>A0A8X7RKK1_BRACI</name>
<dbReference type="OrthoDB" id="780868at2759"/>
<keyword evidence="2" id="KW-1185">Reference proteome</keyword>
<evidence type="ECO:0000313" key="1">
    <source>
        <dbReference type="EMBL" id="KAG2290734.1"/>
    </source>
</evidence>
<proteinExistence type="predicted"/>
<dbReference type="Proteomes" id="UP000886595">
    <property type="component" value="Unassembled WGS sequence"/>
</dbReference>
<feature type="non-terminal residue" evidence="1">
    <location>
        <position position="1"/>
    </location>
</feature>